<dbReference type="PANTHER" id="PTHR21411:SF0">
    <property type="entry name" value="REGULATORY PROTEIN ZESTE"/>
    <property type="match status" value="1"/>
</dbReference>
<evidence type="ECO:0000256" key="2">
    <source>
        <dbReference type="ARBA" id="ARBA00016807"/>
    </source>
</evidence>
<comment type="subunit">
    <text evidence="1">Self-associates forming complexes of several hundred monomers.</text>
</comment>
<name>A0A8K0DL34_IGNLU</name>
<evidence type="ECO:0000256" key="1">
    <source>
        <dbReference type="ARBA" id="ARBA00011764"/>
    </source>
</evidence>
<dbReference type="AlphaFoldDB" id="A0A8K0DL34"/>
<organism evidence="7 8">
    <name type="scientific">Ignelater luminosus</name>
    <name type="common">Cucubano</name>
    <name type="synonym">Pyrophorus luminosus</name>
    <dbReference type="NCBI Taxonomy" id="2038154"/>
    <lineage>
        <taxon>Eukaryota</taxon>
        <taxon>Metazoa</taxon>
        <taxon>Ecdysozoa</taxon>
        <taxon>Arthropoda</taxon>
        <taxon>Hexapoda</taxon>
        <taxon>Insecta</taxon>
        <taxon>Pterygota</taxon>
        <taxon>Neoptera</taxon>
        <taxon>Endopterygota</taxon>
        <taxon>Coleoptera</taxon>
        <taxon>Polyphaga</taxon>
        <taxon>Elateriformia</taxon>
        <taxon>Elateroidea</taxon>
        <taxon>Elateridae</taxon>
        <taxon>Agrypninae</taxon>
        <taxon>Pyrophorini</taxon>
        <taxon>Ignelater</taxon>
    </lineage>
</organism>
<evidence type="ECO:0000313" key="7">
    <source>
        <dbReference type="EMBL" id="KAF2905316.1"/>
    </source>
</evidence>
<evidence type="ECO:0000256" key="5">
    <source>
        <dbReference type="ARBA" id="ARBA00025466"/>
    </source>
</evidence>
<comment type="function">
    <text evidence="5">Involved in transvection phenomena (= synapsis-dependent gene expression), where the synaptic pairing of chromosomes carrying genes with which zeste interacts influences the expression of these genes. Zeste binds to DNA and stimulates transcription from a nearby promoter.</text>
</comment>
<dbReference type="Proteomes" id="UP000801492">
    <property type="component" value="Unassembled WGS sequence"/>
</dbReference>
<gene>
    <name evidence="7" type="ORF">ILUMI_00870</name>
</gene>
<dbReference type="Pfam" id="PF13873">
    <property type="entry name" value="Myb_DNA-bind_5"/>
    <property type="match status" value="1"/>
</dbReference>
<dbReference type="PANTHER" id="PTHR21411">
    <property type="entry name" value="APONTIC"/>
    <property type="match status" value="1"/>
</dbReference>
<evidence type="ECO:0000256" key="4">
    <source>
        <dbReference type="ARBA" id="ARBA00023163"/>
    </source>
</evidence>
<keyword evidence="8" id="KW-1185">Reference proteome</keyword>
<comment type="caution">
    <text evidence="7">The sequence shown here is derived from an EMBL/GenBank/DDBJ whole genome shotgun (WGS) entry which is preliminary data.</text>
</comment>
<keyword evidence="4" id="KW-0804">Transcription</keyword>
<reference evidence="7" key="1">
    <citation type="submission" date="2019-08" db="EMBL/GenBank/DDBJ databases">
        <title>The genome of the North American firefly Photinus pyralis.</title>
        <authorList>
            <consortium name="Photinus pyralis genome working group"/>
            <person name="Fallon T.R."/>
            <person name="Sander Lower S.E."/>
            <person name="Weng J.-K."/>
        </authorList>
    </citation>
    <scope>NUCLEOTIDE SEQUENCE</scope>
    <source>
        <strain evidence="7">TRF0915ILg1</strain>
        <tissue evidence="7">Whole body</tissue>
    </source>
</reference>
<keyword evidence="3" id="KW-0805">Transcription regulation</keyword>
<evidence type="ECO:0000313" key="8">
    <source>
        <dbReference type="Proteomes" id="UP000801492"/>
    </source>
</evidence>
<sequence length="128" mass="14959">MLIKMEKRSKNFTANEKDSLVDLVFEHKNIIENKKTDATTTQEKNTAWEIVTQQFNARNESGIRTAKQLKELYGLLKRKARKNLHNDRAERIKTSGGAYSPQSSEMDHNLFLMKIHLIVVQHYITMRL</sequence>
<evidence type="ECO:0000259" key="6">
    <source>
        <dbReference type="Pfam" id="PF13873"/>
    </source>
</evidence>
<evidence type="ECO:0000256" key="3">
    <source>
        <dbReference type="ARBA" id="ARBA00023015"/>
    </source>
</evidence>
<dbReference type="InterPro" id="IPR028002">
    <property type="entry name" value="Myb_DNA-bind_5"/>
</dbReference>
<dbReference type="OrthoDB" id="3066195at2759"/>
<proteinExistence type="predicted"/>
<feature type="domain" description="Myb/SANT-like DNA-binding" evidence="6">
    <location>
        <begin position="8"/>
        <end position="84"/>
    </location>
</feature>
<dbReference type="EMBL" id="VTPC01000566">
    <property type="protein sequence ID" value="KAF2905316.1"/>
    <property type="molecule type" value="Genomic_DNA"/>
</dbReference>
<accession>A0A8K0DL34</accession>
<protein>
    <recommendedName>
        <fullName evidence="2">Regulatory protein zeste</fullName>
    </recommendedName>
</protein>